<dbReference type="InterPro" id="IPR029058">
    <property type="entry name" value="AB_hydrolase_fold"/>
</dbReference>
<keyword evidence="2" id="KW-0378">Hydrolase</keyword>
<dbReference type="Gene3D" id="3.40.50.1820">
    <property type="entry name" value="alpha/beta hydrolase"/>
    <property type="match status" value="1"/>
</dbReference>
<dbReference type="SUPFAM" id="SSF53474">
    <property type="entry name" value="alpha/beta-Hydrolases"/>
    <property type="match status" value="1"/>
</dbReference>
<reference evidence="3" key="1">
    <citation type="journal article" date="2019" name="Int. J. Syst. Evol. Microbiol.">
        <title>The Global Catalogue of Microorganisms (GCM) 10K type strain sequencing project: providing services to taxonomists for standard genome sequencing and annotation.</title>
        <authorList>
            <consortium name="The Broad Institute Genomics Platform"/>
            <consortium name="The Broad Institute Genome Sequencing Center for Infectious Disease"/>
            <person name="Wu L."/>
            <person name="Ma J."/>
        </authorList>
    </citation>
    <scope>NUCLEOTIDE SEQUENCE [LARGE SCALE GENOMIC DNA]</scope>
    <source>
        <strain evidence="3">CCUG 55491</strain>
    </source>
</reference>
<comment type="caution">
    <text evidence="2">The sequence shown here is derived from an EMBL/GenBank/DDBJ whole genome shotgun (WGS) entry which is preliminary data.</text>
</comment>
<evidence type="ECO:0000313" key="3">
    <source>
        <dbReference type="Proteomes" id="UP001597090"/>
    </source>
</evidence>
<organism evidence="2 3">
    <name type="scientific">Lysobacter koreensis</name>
    <dbReference type="NCBI Taxonomy" id="266122"/>
    <lineage>
        <taxon>Bacteria</taxon>
        <taxon>Pseudomonadati</taxon>
        <taxon>Pseudomonadota</taxon>
        <taxon>Gammaproteobacteria</taxon>
        <taxon>Lysobacterales</taxon>
        <taxon>Lysobacteraceae</taxon>
        <taxon>Lysobacter</taxon>
    </lineage>
</organism>
<keyword evidence="3" id="KW-1185">Reference proteome</keyword>
<dbReference type="PANTHER" id="PTHR43798">
    <property type="entry name" value="MONOACYLGLYCEROL LIPASE"/>
    <property type="match status" value="1"/>
</dbReference>
<dbReference type="RefSeq" id="WP_386811819.1">
    <property type="nucleotide sequence ID" value="NZ_JBHTIH010000003.1"/>
</dbReference>
<dbReference type="PRINTS" id="PR00111">
    <property type="entry name" value="ABHYDROLASE"/>
</dbReference>
<protein>
    <submittedName>
        <fullName evidence="2">Alpha/beta fold hydrolase</fullName>
    </submittedName>
</protein>
<feature type="domain" description="AB hydrolase-1" evidence="1">
    <location>
        <begin position="71"/>
        <end position="325"/>
    </location>
</feature>
<gene>
    <name evidence="2" type="ORF">ACFQZQ_05990</name>
</gene>
<dbReference type="EMBL" id="JBHTIH010000003">
    <property type="protein sequence ID" value="MFD0738827.1"/>
    <property type="molecule type" value="Genomic_DNA"/>
</dbReference>
<dbReference type="Pfam" id="PF12697">
    <property type="entry name" value="Abhydrolase_6"/>
    <property type="match status" value="1"/>
</dbReference>
<name>A0ABW2YQQ0_9GAMM</name>
<accession>A0ABW2YQQ0</accession>
<sequence length="336" mass="36237">MQPRKKIAATTLVTAVLGVGAVVATNPFVLVRAQFERQRMVAGLEADEVQIGDHRWAYAHADDAPPGAPVVVMLHGFTGSKENWYPVAERLRSQYRLLVPDLPGWGESERQPDADYGYAAQAQRVAQFIEQVARPIADEGIADKGASGTRGEVVLLGHSMGGGIAALVAAGHPQLVDRVGLLNASGVLFKDNQFGLDVLAGSNPFGVSDAATLKRYIDILFHREAAKPWIPWPASSGLIAFRREQAQFEQQVLEHIGRGPERFAPGEAAARIAQPALLLWGRQDQVIDPSAIDLFAQQMPQATKVLLDDAGHMSLVEQPDAAAAAVTMLIERGQPR</sequence>
<evidence type="ECO:0000313" key="2">
    <source>
        <dbReference type="EMBL" id="MFD0738827.1"/>
    </source>
</evidence>
<proteinExistence type="predicted"/>
<dbReference type="InterPro" id="IPR050266">
    <property type="entry name" value="AB_hydrolase_sf"/>
</dbReference>
<evidence type="ECO:0000259" key="1">
    <source>
        <dbReference type="Pfam" id="PF12697"/>
    </source>
</evidence>
<dbReference type="Proteomes" id="UP001597090">
    <property type="component" value="Unassembled WGS sequence"/>
</dbReference>
<dbReference type="GO" id="GO:0016787">
    <property type="term" value="F:hydrolase activity"/>
    <property type="evidence" value="ECO:0007669"/>
    <property type="project" value="UniProtKB-KW"/>
</dbReference>
<dbReference type="PANTHER" id="PTHR43798:SF5">
    <property type="entry name" value="MONOACYLGLYCEROL LIPASE ABHD6"/>
    <property type="match status" value="1"/>
</dbReference>
<dbReference type="InterPro" id="IPR000073">
    <property type="entry name" value="AB_hydrolase_1"/>
</dbReference>